<dbReference type="AlphaFoldDB" id="A0AAW0DQ57"/>
<organism evidence="2 3">
    <name type="scientific">Favolaschia claudopus</name>
    <dbReference type="NCBI Taxonomy" id="2862362"/>
    <lineage>
        <taxon>Eukaryota</taxon>
        <taxon>Fungi</taxon>
        <taxon>Dikarya</taxon>
        <taxon>Basidiomycota</taxon>
        <taxon>Agaricomycotina</taxon>
        <taxon>Agaricomycetes</taxon>
        <taxon>Agaricomycetidae</taxon>
        <taxon>Agaricales</taxon>
        <taxon>Marasmiineae</taxon>
        <taxon>Mycenaceae</taxon>
        <taxon>Favolaschia</taxon>
    </lineage>
</organism>
<evidence type="ECO:0000313" key="2">
    <source>
        <dbReference type="EMBL" id="KAK7053843.1"/>
    </source>
</evidence>
<evidence type="ECO:0000313" key="3">
    <source>
        <dbReference type="Proteomes" id="UP001362999"/>
    </source>
</evidence>
<dbReference type="Pfam" id="PF00651">
    <property type="entry name" value="BTB"/>
    <property type="match status" value="1"/>
</dbReference>
<dbReference type="InterPro" id="IPR011333">
    <property type="entry name" value="SKP1/BTB/POZ_sf"/>
</dbReference>
<proteinExistence type="predicted"/>
<dbReference type="Gene3D" id="3.30.710.10">
    <property type="entry name" value="Potassium Channel Kv1.1, Chain A"/>
    <property type="match status" value="1"/>
</dbReference>
<protein>
    <recommendedName>
        <fullName evidence="1">BTB domain-containing protein</fullName>
    </recommendedName>
</protein>
<dbReference type="PROSITE" id="PS50097">
    <property type="entry name" value="BTB"/>
    <property type="match status" value="1"/>
</dbReference>
<name>A0AAW0DQ57_9AGAR</name>
<dbReference type="EMBL" id="JAWWNJ010000006">
    <property type="protein sequence ID" value="KAK7053843.1"/>
    <property type="molecule type" value="Genomic_DNA"/>
</dbReference>
<dbReference type="SUPFAM" id="SSF54695">
    <property type="entry name" value="POZ domain"/>
    <property type="match status" value="1"/>
</dbReference>
<dbReference type="Proteomes" id="UP001362999">
    <property type="component" value="Unassembled WGS sequence"/>
</dbReference>
<sequence length="324" mass="35782">MSTPAASIRDANDPFSPLSNADNPPDIILRSSDLVDFHVHKSILSFASTFFKDMFLLPEGPNVVKDEKAVAPLPERSEVANILLALCYPRSICIDTFLDLDGVDDAYEAADKYQISGGQAVLERLLDEPRFLEKEPHRVFAIACHRGLERQAKAAAMATLKLPAFIPNIRVPEFNSISALKVRQLEEFRYQCSQFMAQFLAEQSSALDTEDRDPDPFTPFHGVWWNTVDHGKGCGPTFYEGTMYPARWISAHMADVTLVAEVRPDIESVSTALRTIKQPILDSMSTCSVCLKGASASLSSLAHVLQRQTTAAQKQLLANCSFAS</sequence>
<dbReference type="CDD" id="cd18186">
    <property type="entry name" value="BTB_POZ_ZBTB_KLHL-like"/>
    <property type="match status" value="1"/>
</dbReference>
<keyword evidence="3" id="KW-1185">Reference proteome</keyword>
<feature type="domain" description="BTB" evidence="1">
    <location>
        <begin position="25"/>
        <end position="96"/>
    </location>
</feature>
<comment type="caution">
    <text evidence="2">The sequence shown here is derived from an EMBL/GenBank/DDBJ whole genome shotgun (WGS) entry which is preliminary data.</text>
</comment>
<evidence type="ECO:0000259" key="1">
    <source>
        <dbReference type="PROSITE" id="PS50097"/>
    </source>
</evidence>
<dbReference type="InterPro" id="IPR000210">
    <property type="entry name" value="BTB/POZ_dom"/>
</dbReference>
<gene>
    <name evidence="2" type="ORF">R3P38DRAFT_3254339</name>
</gene>
<dbReference type="SMART" id="SM00225">
    <property type="entry name" value="BTB"/>
    <property type="match status" value="1"/>
</dbReference>
<reference evidence="2 3" key="1">
    <citation type="journal article" date="2024" name="J Genomics">
        <title>Draft genome sequencing and assembly of Favolaschia claudopus CIRM-BRFM 2984 isolated from oak limbs.</title>
        <authorList>
            <person name="Navarro D."/>
            <person name="Drula E."/>
            <person name="Chaduli D."/>
            <person name="Cazenave R."/>
            <person name="Ahrendt S."/>
            <person name="Wang J."/>
            <person name="Lipzen A."/>
            <person name="Daum C."/>
            <person name="Barry K."/>
            <person name="Grigoriev I.V."/>
            <person name="Favel A."/>
            <person name="Rosso M.N."/>
            <person name="Martin F."/>
        </authorList>
    </citation>
    <scope>NUCLEOTIDE SEQUENCE [LARGE SCALE GENOMIC DNA]</scope>
    <source>
        <strain evidence="2 3">CIRM-BRFM 2984</strain>
    </source>
</reference>
<accession>A0AAW0DQ57</accession>